<dbReference type="Proteomes" id="UP000295515">
    <property type="component" value="Unassembled WGS sequence"/>
</dbReference>
<evidence type="ECO:0000313" key="1">
    <source>
        <dbReference type="EMBL" id="TCV95301.1"/>
    </source>
</evidence>
<organism evidence="1 2">
    <name type="scientific">Longibaculum muris</name>
    <dbReference type="NCBI Taxonomy" id="1796628"/>
    <lineage>
        <taxon>Bacteria</taxon>
        <taxon>Bacillati</taxon>
        <taxon>Bacillota</taxon>
        <taxon>Erysipelotrichia</taxon>
        <taxon>Erysipelotrichales</taxon>
        <taxon>Coprobacillaceae</taxon>
        <taxon>Longibaculum</taxon>
    </lineage>
</organism>
<gene>
    <name evidence="1" type="ORF">EDD60_11820</name>
</gene>
<accession>A0A4R3YS64</accession>
<dbReference type="EMBL" id="SMCQ01000018">
    <property type="protein sequence ID" value="TCV95301.1"/>
    <property type="molecule type" value="Genomic_DNA"/>
</dbReference>
<dbReference type="AlphaFoldDB" id="A0A4R3YS64"/>
<dbReference type="GeneID" id="98916056"/>
<name>A0A4R3YS64_9FIRM</name>
<evidence type="ECO:0000313" key="2">
    <source>
        <dbReference type="Proteomes" id="UP000295515"/>
    </source>
</evidence>
<reference evidence="1 2" key="1">
    <citation type="submission" date="2019-03" db="EMBL/GenBank/DDBJ databases">
        <title>Genomic Encyclopedia of Type Strains, Phase IV (KMG-IV): sequencing the most valuable type-strain genomes for metagenomic binning, comparative biology and taxonomic classification.</title>
        <authorList>
            <person name="Goeker M."/>
        </authorList>
    </citation>
    <scope>NUCLEOTIDE SEQUENCE [LARGE SCALE GENOMIC DNA]</scope>
    <source>
        <strain evidence="1 2">DSM 29487</strain>
    </source>
</reference>
<dbReference type="RefSeq" id="WP_066444352.1">
    <property type="nucleotide sequence ID" value="NZ_DBGCPY010000120.1"/>
</dbReference>
<sequence>MKKLLTVIIVFVLFIVTSLTVDILRQQFYPYEYQDVMESFFGKYHIKKEHTQSEQNAKGDKYSYWRISCSDKKDDYFINNEYGFFSQLHSIYMYEHENELKQKIDCQNIDVSLRNAYDSYSPNTTVDKEIPNDDQMIHEKYNKMYPKQFQVYKHQDITKLFEEKPIPLYFIIICESQEIAQRFIKEIKNVNAIIKIVSHERSEEGVYIDHETMKGNEDSYLFVYQGKYIDNGVEIMGQVTQKNQGYRTISNDTIVYNYNEFIKNCLKF</sequence>
<protein>
    <submittedName>
        <fullName evidence="1">Uncharacterized protein</fullName>
    </submittedName>
</protein>
<comment type="caution">
    <text evidence="1">The sequence shown here is derived from an EMBL/GenBank/DDBJ whole genome shotgun (WGS) entry which is preliminary data.</text>
</comment>
<keyword evidence="2" id="KW-1185">Reference proteome</keyword>
<proteinExistence type="predicted"/>